<protein>
    <submittedName>
        <fullName evidence="6">Aminoacetone oxidase family FAD-binding enzyme</fullName>
    </submittedName>
</protein>
<feature type="domain" description="RsdA/BaiN/AoA(So)-like insert" evidence="5">
    <location>
        <begin position="190"/>
        <end position="351"/>
    </location>
</feature>
<dbReference type="InterPro" id="IPR057661">
    <property type="entry name" value="RsdA/BaiN/AoA(So)_Rossmann"/>
</dbReference>
<dbReference type="Gene3D" id="2.40.30.10">
    <property type="entry name" value="Translation factors"/>
    <property type="match status" value="1"/>
</dbReference>
<dbReference type="Gene3D" id="1.10.8.260">
    <property type="entry name" value="HI0933 insert domain-like"/>
    <property type="match status" value="1"/>
</dbReference>
<keyword evidence="2" id="KW-0285">Flavoprotein</keyword>
<evidence type="ECO:0000259" key="4">
    <source>
        <dbReference type="Pfam" id="PF03486"/>
    </source>
</evidence>
<evidence type="ECO:0000313" key="6">
    <source>
        <dbReference type="EMBL" id="PWN05479.1"/>
    </source>
</evidence>
<feature type="domain" description="RsdA/BaiN/AoA(So)-like Rossmann fold-like" evidence="4">
    <location>
        <begin position="6"/>
        <end position="404"/>
    </location>
</feature>
<dbReference type="PRINTS" id="PR00368">
    <property type="entry name" value="FADPNR"/>
</dbReference>
<evidence type="ECO:0000259" key="5">
    <source>
        <dbReference type="Pfam" id="PF22780"/>
    </source>
</evidence>
<evidence type="ECO:0000256" key="2">
    <source>
        <dbReference type="ARBA" id="ARBA00022630"/>
    </source>
</evidence>
<dbReference type="SUPFAM" id="SSF160996">
    <property type="entry name" value="HI0933 insert domain-like"/>
    <property type="match status" value="1"/>
</dbReference>
<accession>A0A316TQH0</accession>
<dbReference type="InterPro" id="IPR036188">
    <property type="entry name" value="FAD/NAD-bd_sf"/>
</dbReference>
<organism evidence="6 7">
    <name type="scientific">Rhodohalobacter mucosus</name>
    <dbReference type="NCBI Taxonomy" id="2079485"/>
    <lineage>
        <taxon>Bacteria</taxon>
        <taxon>Pseudomonadati</taxon>
        <taxon>Balneolota</taxon>
        <taxon>Balneolia</taxon>
        <taxon>Balneolales</taxon>
        <taxon>Balneolaceae</taxon>
        <taxon>Rhodohalobacter</taxon>
    </lineage>
</organism>
<comment type="caution">
    <text evidence="6">The sequence shown here is derived from an EMBL/GenBank/DDBJ whole genome shotgun (WGS) entry which is preliminary data.</text>
</comment>
<dbReference type="Proteomes" id="UP000245533">
    <property type="component" value="Unassembled WGS sequence"/>
</dbReference>
<dbReference type="AlphaFoldDB" id="A0A316TQH0"/>
<dbReference type="SUPFAM" id="SSF51905">
    <property type="entry name" value="FAD/NAD(P)-binding domain"/>
    <property type="match status" value="1"/>
</dbReference>
<dbReference type="PANTHER" id="PTHR42887:SF2">
    <property type="entry name" value="OS12G0638800 PROTEIN"/>
    <property type="match status" value="1"/>
</dbReference>
<sequence length="414" mass="46562">MNKPAVAVIGGGAAGFFTAVNAARLNPGLRVTIFEKSKNVLSKVRISGGGRCNVTHHCFDPEQLSAHYPRGAAMLRWSFEQFQARDTAAWFESRGVALKTEPDGRMFPVSDSSESVISCLMHEARIHGVKIRNKTRVDRISPLSDSGFSLSINKKEAEYFDAVVVATGGYNREKAYEWLKELGHTIRTPVPSLFTFNFREKVFSDLAGISVNQAEVHIEGTRFTESGPLLITHWGLSGPAVLKLSAWAARELHEKEYRYTVRVNWLAPMNELQVREKLLDLRERNARKKVVRQDLLPLPARLWERQIQLSGIDDRKRWAELSNKEVHELVQNLVNARYDIQGKTTYKEEFVTCGGIRLKEVNPDTLESKKVPGLYFVGEVLDIDGVTGGFNFQAAWTNGWLAAKALAEKYQTGK</sequence>
<dbReference type="InterPro" id="IPR004792">
    <property type="entry name" value="BaiN-like"/>
</dbReference>
<dbReference type="EMBL" id="QGGB01000010">
    <property type="protein sequence ID" value="PWN05479.1"/>
    <property type="molecule type" value="Genomic_DNA"/>
</dbReference>
<evidence type="ECO:0000313" key="7">
    <source>
        <dbReference type="Proteomes" id="UP000245533"/>
    </source>
</evidence>
<dbReference type="InterPro" id="IPR055178">
    <property type="entry name" value="RsdA/BaiN/AoA(So)-like_dom"/>
</dbReference>
<dbReference type="Pfam" id="PF03486">
    <property type="entry name" value="HI0933_like"/>
    <property type="match status" value="1"/>
</dbReference>
<evidence type="ECO:0000256" key="3">
    <source>
        <dbReference type="ARBA" id="ARBA00022827"/>
    </source>
</evidence>
<dbReference type="OrthoDB" id="9773233at2"/>
<dbReference type="RefSeq" id="WP_109648034.1">
    <property type="nucleotide sequence ID" value="NZ_QGGB01000010.1"/>
</dbReference>
<proteinExistence type="predicted"/>
<keyword evidence="7" id="KW-1185">Reference proteome</keyword>
<comment type="cofactor">
    <cofactor evidence="1">
        <name>FAD</name>
        <dbReference type="ChEBI" id="CHEBI:57692"/>
    </cofactor>
</comment>
<reference evidence="6 7" key="1">
    <citation type="submission" date="2018-05" db="EMBL/GenBank/DDBJ databases">
        <title>Rhodohalobacter halophilus gen. nov., sp. nov., a moderately halophilic member of the family Balneolaceae.</title>
        <authorList>
            <person name="Liu Z.-W."/>
        </authorList>
    </citation>
    <scope>NUCLEOTIDE SEQUENCE [LARGE SCALE GENOMIC DNA]</scope>
    <source>
        <strain evidence="6 7">8A47</strain>
    </source>
</reference>
<dbReference type="Pfam" id="PF22780">
    <property type="entry name" value="HI0933_like_1st"/>
    <property type="match status" value="1"/>
</dbReference>
<evidence type="ECO:0000256" key="1">
    <source>
        <dbReference type="ARBA" id="ARBA00001974"/>
    </source>
</evidence>
<dbReference type="PANTHER" id="PTHR42887">
    <property type="entry name" value="OS12G0638800 PROTEIN"/>
    <property type="match status" value="1"/>
</dbReference>
<name>A0A316TQH0_9BACT</name>
<keyword evidence="3" id="KW-0274">FAD</keyword>
<gene>
    <name evidence="6" type="ORF">DDZ15_14800</name>
</gene>
<dbReference type="Gene3D" id="3.50.50.60">
    <property type="entry name" value="FAD/NAD(P)-binding domain"/>
    <property type="match status" value="1"/>
</dbReference>
<dbReference type="InterPro" id="IPR023166">
    <property type="entry name" value="BaiN-like_dom_sf"/>
</dbReference>
<dbReference type="NCBIfam" id="TIGR00275">
    <property type="entry name" value="aminoacetone oxidase family FAD-binding enzyme"/>
    <property type="match status" value="1"/>
</dbReference>